<dbReference type="Proteomes" id="UP000295341">
    <property type="component" value="Unassembled WGS sequence"/>
</dbReference>
<dbReference type="EMBL" id="SOBT01000008">
    <property type="protein sequence ID" value="TDU31656.1"/>
    <property type="molecule type" value="Genomic_DNA"/>
</dbReference>
<organism evidence="6 7">
    <name type="scientific">Panacagrimonas perspica</name>
    <dbReference type="NCBI Taxonomy" id="381431"/>
    <lineage>
        <taxon>Bacteria</taxon>
        <taxon>Pseudomonadati</taxon>
        <taxon>Pseudomonadota</taxon>
        <taxon>Gammaproteobacteria</taxon>
        <taxon>Nevskiales</taxon>
        <taxon>Nevskiaceae</taxon>
        <taxon>Panacagrimonas</taxon>
    </lineage>
</organism>
<keyword evidence="3" id="KW-0963">Cytoplasm</keyword>
<dbReference type="CDD" id="cd00293">
    <property type="entry name" value="USP-like"/>
    <property type="match status" value="1"/>
</dbReference>
<feature type="domain" description="UspA" evidence="5">
    <location>
        <begin position="4"/>
        <end position="145"/>
    </location>
</feature>
<gene>
    <name evidence="6" type="ORF">DFR24_1032</name>
</gene>
<dbReference type="GO" id="GO:0005737">
    <property type="term" value="C:cytoplasm"/>
    <property type="evidence" value="ECO:0007669"/>
    <property type="project" value="UniProtKB-SubCell"/>
</dbReference>
<dbReference type="AlphaFoldDB" id="A0A4S3K4V5"/>
<dbReference type="InterPro" id="IPR006016">
    <property type="entry name" value="UspA"/>
</dbReference>
<name>A0A4S3K4V5_9GAMM</name>
<proteinExistence type="inferred from homology"/>
<keyword evidence="7" id="KW-1185">Reference proteome</keyword>
<evidence type="ECO:0000313" key="7">
    <source>
        <dbReference type="Proteomes" id="UP000295341"/>
    </source>
</evidence>
<dbReference type="SUPFAM" id="SSF52402">
    <property type="entry name" value="Adenine nucleotide alpha hydrolases-like"/>
    <property type="match status" value="2"/>
</dbReference>
<evidence type="ECO:0000256" key="4">
    <source>
        <dbReference type="ARBA" id="ARBA00037131"/>
    </source>
</evidence>
<evidence type="ECO:0000256" key="1">
    <source>
        <dbReference type="ARBA" id="ARBA00004496"/>
    </source>
</evidence>
<dbReference type="Gene3D" id="3.40.50.12370">
    <property type="match status" value="1"/>
</dbReference>
<accession>A0A4S3K4V5</accession>
<evidence type="ECO:0000256" key="2">
    <source>
        <dbReference type="ARBA" id="ARBA00008791"/>
    </source>
</evidence>
<evidence type="ECO:0000313" key="6">
    <source>
        <dbReference type="EMBL" id="TDU31656.1"/>
    </source>
</evidence>
<protein>
    <submittedName>
        <fullName evidence="6">Universal stress protein E</fullName>
    </submittedName>
</protein>
<comment type="subcellular location">
    <subcellularLocation>
        <location evidence="1">Cytoplasm</location>
    </subcellularLocation>
</comment>
<sequence length="326" mass="35762">MKTIRRILLILDASLSRTPAVERAVAFSRKTGASLWVGLFDRGPRLGVLGILDRADARHIENMMRDQMSTKLDDLKRQLSEDGLTVHTIDDREAPSVENILRQVAEAQIDLIVKDVGHESALRRLVFLPLDWELLRNSPVPMWMVGAQARPGLLPQRIVAAVDPLNPEHGAGPLNDRLLDIAGSFAAAGSGHVRVFTAFGGLPAALRGLDPNGLSISQSYEELYDRLRKEHRQQFDALLKRHAMTNDDAVVLFGPAAPTLLDALEDYQADALVVGTIRRRGIDRLLMGSTVERLIGEAPCDLVAVPAVAQTVTVMPPCKEEPFAVM</sequence>
<comment type="similarity">
    <text evidence="2">Belongs to the universal stress protein A family.</text>
</comment>
<dbReference type="PANTHER" id="PTHR47892">
    <property type="entry name" value="UNIVERSAL STRESS PROTEIN E"/>
    <property type="match status" value="1"/>
</dbReference>
<reference evidence="6 7" key="1">
    <citation type="submission" date="2019-03" db="EMBL/GenBank/DDBJ databases">
        <title>Genomic Encyclopedia of Type Strains, Phase IV (KMG-IV): sequencing the most valuable type-strain genomes for metagenomic binning, comparative biology and taxonomic classification.</title>
        <authorList>
            <person name="Goeker M."/>
        </authorList>
    </citation>
    <scope>NUCLEOTIDE SEQUENCE [LARGE SCALE GENOMIC DNA]</scope>
    <source>
        <strain evidence="6 7">DSM 26377</strain>
    </source>
</reference>
<evidence type="ECO:0000259" key="5">
    <source>
        <dbReference type="Pfam" id="PF00582"/>
    </source>
</evidence>
<dbReference type="PANTHER" id="PTHR47892:SF1">
    <property type="entry name" value="UNIVERSAL STRESS PROTEIN E"/>
    <property type="match status" value="1"/>
</dbReference>
<dbReference type="Pfam" id="PF00582">
    <property type="entry name" value="Usp"/>
    <property type="match status" value="2"/>
</dbReference>
<feature type="domain" description="UspA" evidence="5">
    <location>
        <begin position="157"/>
        <end position="306"/>
    </location>
</feature>
<evidence type="ECO:0000256" key="3">
    <source>
        <dbReference type="ARBA" id="ARBA00022490"/>
    </source>
</evidence>
<comment type="caution">
    <text evidence="6">The sequence shown here is derived from an EMBL/GenBank/DDBJ whole genome shotgun (WGS) entry which is preliminary data.</text>
</comment>
<comment type="function">
    <text evidence="4">Required for resistance to DNA-damaging agents.</text>
</comment>
<dbReference type="RefSeq" id="WP_162851050.1">
    <property type="nucleotide sequence ID" value="NZ_MWIN01000012.1"/>
</dbReference>